<sequence>MTSDGGFPEAEESQNPQYEPPAVIDAGKVAAVTHGMANGNGDPSGLQSG</sequence>
<gene>
    <name evidence="2" type="ORF">GCM10011609_63970</name>
</gene>
<feature type="region of interest" description="Disordered" evidence="1">
    <location>
        <begin position="1"/>
        <end position="27"/>
    </location>
</feature>
<proteinExistence type="predicted"/>
<reference evidence="3" key="1">
    <citation type="journal article" date="2019" name="Int. J. Syst. Evol. Microbiol.">
        <title>The Global Catalogue of Microorganisms (GCM) 10K type strain sequencing project: providing services to taxonomists for standard genome sequencing and annotation.</title>
        <authorList>
            <consortium name="The Broad Institute Genomics Platform"/>
            <consortium name="The Broad Institute Genome Sequencing Center for Infectious Disease"/>
            <person name="Wu L."/>
            <person name="Ma J."/>
        </authorList>
    </citation>
    <scope>NUCLEOTIDE SEQUENCE [LARGE SCALE GENOMIC DNA]</scope>
    <source>
        <strain evidence="3">CGMCC 4.7319</strain>
    </source>
</reference>
<evidence type="ECO:0000313" key="2">
    <source>
        <dbReference type="EMBL" id="GGN14597.1"/>
    </source>
</evidence>
<protein>
    <recommendedName>
        <fullName evidence="4">Lasso RiPP family leader peptide-containing protein</fullName>
    </recommendedName>
</protein>
<dbReference type="Proteomes" id="UP000597656">
    <property type="component" value="Unassembled WGS sequence"/>
</dbReference>
<evidence type="ECO:0000256" key="1">
    <source>
        <dbReference type="SAM" id="MobiDB-lite"/>
    </source>
</evidence>
<organism evidence="2 3">
    <name type="scientific">Lentzea pudingi</name>
    <dbReference type="NCBI Taxonomy" id="1789439"/>
    <lineage>
        <taxon>Bacteria</taxon>
        <taxon>Bacillati</taxon>
        <taxon>Actinomycetota</taxon>
        <taxon>Actinomycetes</taxon>
        <taxon>Pseudonocardiales</taxon>
        <taxon>Pseudonocardiaceae</taxon>
        <taxon>Lentzea</taxon>
    </lineage>
</organism>
<accession>A0ABQ2IKY4</accession>
<comment type="caution">
    <text evidence="2">The sequence shown here is derived from an EMBL/GenBank/DDBJ whole genome shotgun (WGS) entry which is preliminary data.</text>
</comment>
<dbReference type="NCBIfam" id="NF033521">
    <property type="entry name" value="lasso_leader_L3"/>
    <property type="match status" value="1"/>
</dbReference>
<dbReference type="RefSeq" id="WP_189158594.1">
    <property type="nucleotide sequence ID" value="NZ_BMNC01000012.1"/>
</dbReference>
<evidence type="ECO:0008006" key="4">
    <source>
        <dbReference type="Google" id="ProtNLM"/>
    </source>
</evidence>
<evidence type="ECO:0000313" key="3">
    <source>
        <dbReference type="Proteomes" id="UP000597656"/>
    </source>
</evidence>
<dbReference type="EMBL" id="BMNC01000012">
    <property type="protein sequence ID" value="GGN14597.1"/>
    <property type="molecule type" value="Genomic_DNA"/>
</dbReference>
<keyword evidence="3" id="KW-1185">Reference proteome</keyword>
<name>A0ABQ2IKY4_9PSEU</name>